<dbReference type="PANTHER" id="PTHR46481:SF10">
    <property type="entry name" value="ZINC FINGER BED DOMAIN-CONTAINING PROTEIN 39"/>
    <property type="match status" value="1"/>
</dbReference>
<protein>
    <recommendedName>
        <fullName evidence="7">HAT C-terminal dimerisation domain-containing protein</fullName>
    </recommendedName>
</protein>
<dbReference type="SUPFAM" id="SSF53098">
    <property type="entry name" value="Ribonuclease H-like"/>
    <property type="match status" value="1"/>
</dbReference>
<dbReference type="AlphaFoldDB" id="A0A177VAQ1"/>
<evidence type="ECO:0000313" key="11">
    <source>
        <dbReference type="Proteomes" id="UP000836402"/>
    </source>
</evidence>
<feature type="region of interest" description="Disordered" evidence="6">
    <location>
        <begin position="1"/>
        <end position="137"/>
    </location>
</feature>
<gene>
    <name evidence="9" type="ORF">A4X03_0g4959</name>
    <name evidence="8" type="ORF">JKIAZH3_G9386</name>
</gene>
<reference evidence="8" key="3">
    <citation type="submission" date="2020-10" db="EMBL/GenBank/DDBJ databases">
        <authorList>
            <person name="Sedaghatjoo S."/>
        </authorList>
    </citation>
    <scope>NUCLEOTIDE SEQUENCE</scope>
    <source>
        <strain evidence="8">AZH3</strain>
    </source>
</reference>
<dbReference type="EMBL" id="CAJHJG010004246">
    <property type="protein sequence ID" value="CAD6939605.1"/>
    <property type="molecule type" value="Genomic_DNA"/>
</dbReference>
<keyword evidence="5" id="KW-0539">Nucleus</keyword>
<dbReference type="InterPro" id="IPR008906">
    <property type="entry name" value="HATC_C_dom"/>
</dbReference>
<keyword evidence="3" id="KW-0863">Zinc-finger</keyword>
<feature type="compositionally biased region" description="Low complexity" evidence="6">
    <location>
        <begin position="44"/>
        <end position="58"/>
    </location>
</feature>
<feature type="compositionally biased region" description="Basic and acidic residues" evidence="6">
    <location>
        <begin position="554"/>
        <end position="567"/>
    </location>
</feature>
<dbReference type="Proteomes" id="UP000836402">
    <property type="component" value="Unassembled WGS sequence"/>
</dbReference>
<feature type="region of interest" description="Disordered" evidence="6">
    <location>
        <begin position="550"/>
        <end position="610"/>
    </location>
</feature>
<feature type="compositionally biased region" description="Low complexity" evidence="6">
    <location>
        <begin position="159"/>
        <end position="194"/>
    </location>
</feature>
<evidence type="ECO:0000256" key="5">
    <source>
        <dbReference type="ARBA" id="ARBA00023242"/>
    </source>
</evidence>
<feature type="region of interest" description="Disordered" evidence="6">
    <location>
        <begin position="157"/>
        <end position="231"/>
    </location>
</feature>
<evidence type="ECO:0000313" key="9">
    <source>
        <dbReference type="EMBL" id="KAE8256886.1"/>
    </source>
</evidence>
<dbReference type="Pfam" id="PF05699">
    <property type="entry name" value="Dimer_Tnp_hAT"/>
    <property type="match status" value="1"/>
</dbReference>
<reference evidence="9" key="2">
    <citation type="journal article" date="2019" name="IMA Fungus">
        <title>Genome sequencing and comparison of five Tilletia species to identify candidate genes for the detection of regulated species infecting wheat.</title>
        <authorList>
            <person name="Nguyen H.D.T."/>
            <person name="Sultana T."/>
            <person name="Kesanakurti P."/>
            <person name="Hambleton S."/>
        </authorList>
    </citation>
    <scope>NUCLEOTIDE SEQUENCE</scope>
    <source>
        <strain evidence="9">DAOMC 238032</strain>
    </source>
</reference>
<keyword evidence="11" id="KW-1185">Reference proteome</keyword>
<evidence type="ECO:0000259" key="7">
    <source>
        <dbReference type="Pfam" id="PF05699"/>
    </source>
</evidence>
<evidence type="ECO:0000313" key="10">
    <source>
        <dbReference type="Proteomes" id="UP000077671"/>
    </source>
</evidence>
<dbReference type="PANTHER" id="PTHR46481">
    <property type="entry name" value="ZINC FINGER BED DOMAIN-CONTAINING PROTEIN 4"/>
    <property type="match status" value="1"/>
</dbReference>
<feature type="domain" description="HAT C-terminal dimerisation" evidence="7">
    <location>
        <begin position="939"/>
        <end position="1008"/>
    </location>
</feature>
<evidence type="ECO:0000256" key="4">
    <source>
        <dbReference type="ARBA" id="ARBA00022833"/>
    </source>
</evidence>
<dbReference type="GO" id="GO:0046983">
    <property type="term" value="F:protein dimerization activity"/>
    <property type="evidence" value="ECO:0007669"/>
    <property type="project" value="InterPro"/>
</dbReference>
<keyword evidence="2" id="KW-0479">Metal-binding</keyword>
<keyword evidence="4" id="KW-0862">Zinc</keyword>
<evidence type="ECO:0000256" key="2">
    <source>
        <dbReference type="ARBA" id="ARBA00022723"/>
    </source>
</evidence>
<reference evidence="9" key="1">
    <citation type="submission" date="2016-04" db="EMBL/GenBank/DDBJ databases">
        <authorList>
            <person name="Nguyen H.D."/>
            <person name="Kesanakurti P."/>
            <person name="Cullis J."/>
            <person name="Levesque C.A."/>
            <person name="Hambleton S."/>
        </authorList>
    </citation>
    <scope>NUCLEOTIDE SEQUENCE</scope>
    <source>
        <strain evidence="9">DAOMC 238032</strain>
    </source>
</reference>
<dbReference type="Proteomes" id="UP000077671">
    <property type="component" value="Unassembled WGS sequence"/>
</dbReference>
<dbReference type="GO" id="GO:0008270">
    <property type="term" value="F:zinc ion binding"/>
    <property type="evidence" value="ECO:0007669"/>
    <property type="project" value="UniProtKB-KW"/>
</dbReference>
<evidence type="ECO:0000256" key="3">
    <source>
        <dbReference type="ARBA" id="ARBA00022771"/>
    </source>
</evidence>
<evidence type="ECO:0000313" key="8">
    <source>
        <dbReference type="EMBL" id="CAD6939605.1"/>
    </source>
</evidence>
<name>A0A177VAQ1_9BASI</name>
<comment type="caution">
    <text evidence="9">The sequence shown here is derived from an EMBL/GenBank/DDBJ whole genome shotgun (WGS) entry which is preliminary data.</text>
</comment>
<proteinExistence type="predicted"/>
<dbReference type="EMBL" id="LWDD02000728">
    <property type="protein sequence ID" value="KAE8256886.1"/>
    <property type="molecule type" value="Genomic_DNA"/>
</dbReference>
<evidence type="ECO:0000256" key="1">
    <source>
        <dbReference type="ARBA" id="ARBA00004123"/>
    </source>
</evidence>
<dbReference type="InterPro" id="IPR052035">
    <property type="entry name" value="ZnF_BED_domain_contain"/>
</dbReference>
<feature type="compositionally biased region" description="Acidic residues" evidence="6">
    <location>
        <begin position="573"/>
        <end position="603"/>
    </location>
</feature>
<sequence>MSSQLPHELTGPASHRYGTRPGSDRRQPGSLAGFLLTDAEVLRASATTPTSALPAQQPRPKPRPYDPSLHGDSDDSDDDTRRAHLAVQRRASTIAPLDRNTNTSDPKKTPTLSGGRASLGSGGSGTQLQSSSTKGAKKVSTLKSAALKTLTPKITTAFSPSSSSAMGPPQPPSSSQQHGVSRITIGSSASTSSTEPTGVDIDHPIDFTDGDDSQASMSSAPTHKRKDVTPAGALEAAVSVWRRAHQDEEDKAHAASEGKEWIPAHGKVASTVYLSYDKPKIGRNKDGTTCIMFPCRCCQPPIDVPRPCSQSSTSNLLTHIGKSGKKREQTTLPDLFAKQNAAAASDSVLLTPSMTRQLSVAWVSRSGRPLSIVEDHGFLAFLSEGQQSMMPSRRTVSRDVDRVFKGMTDALKTELSAVKGCFHLAIDVWTSANGNAFLGLIICYQQAGCAVRRLLEMVPFLDQHDGIHLAEATHAILKKYGINDRLWNIVSDNASENTTMMKLLASQGSLPRFQMDGNVNCRVRCAAHVLNLISKAILKGFIWQSGKKSTGKTCAEEKGGEETRPEIQSKSPDDDDAQDEDDWDIDADDDFADLDEGTDEEGVDAVGTDNQDVDFQLIEEEDDFEISTALNPAAVTVTEDDEAISAVLLQDGGSNRSVRVQKELDDRNKEIGLALRKLVWTATQIRYSPTKRKKFQEDCSRMSYKRPHTLLRDVATRWDSTHNMLGRALILWDGIIAFVERSDSPVPKNKRLKRSDEADLRKVFEMLKPLADATLKFSSKLSPTISEVIGLFETVDDHLTGLQSTEEKLVWREAATRGHLVNAKYYGLTEQADVYLLSILLHPNYRAEYMNVHKWPRDWQNKAKNTLRSVYAEHYEVKIQDTESSAGSQTDGFDKLDKTTQALMRLAKEKQRGFPEQDAVSDWLSGLTMVQIEKGKPVYVDPLRWWWSEKAKGNEHFGLTDLALDVFACPATSVDVERLFSRAGRVVTPLRHRLKADRIAQLVTVGKWFTEGSVPENLLPDVLADEVRARKDKRKAKTDLMRAQKRSKTNDTSVKEDDVDMTAISK</sequence>
<comment type="subcellular location">
    <subcellularLocation>
        <location evidence="1">Nucleus</location>
    </subcellularLocation>
</comment>
<accession>A0A177VAQ1</accession>
<dbReference type="SUPFAM" id="SSF140996">
    <property type="entry name" value="Hermes dimerisation domain"/>
    <property type="match status" value="1"/>
</dbReference>
<dbReference type="GO" id="GO:0005634">
    <property type="term" value="C:nucleus"/>
    <property type="evidence" value="ECO:0007669"/>
    <property type="project" value="UniProtKB-SubCell"/>
</dbReference>
<organism evidence="9 10">
    <name type="scientific">Tilletia caries</name>
    <name type="common">wheat bunt fungus</name>
    <dbReference type="NCBI Taxonomy" id="13290"/>
    <lineage>
        <taxon>Eukaryota</taxon>
        <taxon>Fungi</taxon>
        <taxon>Dikarya</taxon>
        <taxon>Basidiomycota</taxon>
        <taxon>Ustilaginomycotina</taxon>
        <taxon>Exobasidiomycetes</taxon>
        <taxon>Tilletiales</taxon>
        <taxon>Tilletiaceae</taxon>
        <taxon>Tilletia</taxon>
    </lineage>
</organism>
<feature type="region of interest" description="Disordered" evidence="6">
    <location>
        <begin position="1031"/>
        <end position="1066"/>
    </location>
</feature>
<evidence type="ECO:0000256" key="6">
    <source>
        <dbReference type="SAM" id="MobiDB-lite"/>
    </source>
</evidence>
<dbReference type="InterPro" id="IPR012337">
    <property type="entry name" value="RNaseH-like_sf"/>
</dbReference>